<dbReference type="Pfam" id="PF04754">
    <property type="entry name" value="Transposase_31"/>
    <property type="match status" value="1"/>
</dbReference>
<organism evidence="2 3">
    <name type="scientific">Desulfonatronospira thiodismutans ASO3-1</name>
    <dbReference type="NCBI Taxonomy" id="555779"/>
    <lineage>
        <taxon>Bacteria</taxon>
        <taxon>Pseudomonadati</taxon>
        <taxon>Thermodesulfobacteriota</taxon>
        <taxon>Desulfovibrionia</taxon>
        <taxon>Desulfovibrionales</taxon>
        <taxon>Desulfonatronovibrionaceae</taxon>
        <taxon>Desulfonatronospira</taxon>
    </lineage>
</organism>
<accession>D6SR58</accession>
<dbReference type="RefSeq" id="WP_008870532.1">
    <property type="nucleotide sequence ID" value="NZ_ACJN02000003.1"/>
</dbReference>
<evidence type="ECO:0000259" key="1">
    <source>
        <dbReference type="Pfam" id="PF04754"/>
    </source>
</evidence>
<dbReference type="EMBL" id="ACJN02000003">
    <property type="protein sequence ID" value="EFI33174.1"/>
    <property type="molecule type" value="Genomic_DNA"/>
</dbReference>
<dbReference type="PANTHER" id="PTHR34611">
    <property type="match status" value="1"/>
</dbReference>
<dbReference type="InterPro" id="IPR051699">
    <property type="entry name" value="Rpn/YhgA-like_nuclease"/>
</dbReference>
<dbReference type="eggNOG" id="COG5464">
    <property type="taxonomic scope" value="Bacteria"/>
</dbReference>
<sequence length="347" mass="40666">MSTKRNQAPHEGLFLKIFQNLDNARHFLKKHMSEELQKRFDLNTLRLEPTTYVDEKLKKHYSDLVFSVRLIGYKNQFAKIYLLFEHKSSPDPLTGVQVLKYMALQWLDLQEQHMLVDGKLPPIIPIVIYQGQEDDRNMCSSFHDLVEMPSESFKVYIPDFSFAFFNVRGIDEAKVREKILLKFYVEIIKYQNDPSVKEIPPRLVRGLIESLGHRTALEYIDIFFRYLVKSTGYLTQEDYKKALELLPEGGETIMETLADQWKQQGKEEEREAILLEKPIWERQAELKNAKETLIDVAGDFFGPLPNSLQDKINSIDSIDNLRTLTRKVYKTQSLEEFTELVNRATQH</sequence>
<comment type="caution">
    <text evidence="2">The sequence shown here is derived from an EMBL/GenBank/DDBJ whole genome shotgun (WGS) entry which is preliminary data.</text>
</comment>
<reference evidence="2" key="1">
    <citation type="submission" date="2010-05" db="EMBL/GenBank/DDBJ databases">
        <title>The draft genome of Desulfonatronospira thiodismutans ASO3-1.</title>
        <authorList>
            <consortium name="US DOE Joint Genome Institute (JGI-PGF)"/>
            <person name="Lucas S."/>
            <person name="Copeland A."/>
            <person name="Lapidus A."/>
            <person name="Cheng J.-F."/>
            <person name="Bruce D."/>
            <person name="Goodwin L."/>
            <person name="Pitluck S."/>
            <person name="Chertkov O."/>
            <person name="Brettin T."/>
            <person name="Detter J.C."/>
            <person name="Han C."/>
            <person name="Land M.L."/>
            <person name="Hauser L."/>
            <person name="Kyrpides N."/>
            <person name="Mikhailova N."/>
            <person name="Muyzer G."/>
            <person name="Woyke T."/>
        </authorList>
    </citation>
    <scope>NUCLEOTIDE SEQUENCE [LARGE SCALE GENOMIC DNA]</scope>
    <source>
        <strain evidence="2">ASO3-1</strain>
    </source>
</reference>
<dbReference type="OrthoDB" id="5469985at2"/>
<gene>
    <name evidence="2" type="ORF">Dthio_PD0497</name>
</gene>
<dbReference type="GO" id="GO:0006310">
    <property type="term" value="P:DNA recombination"/>
    <property type="evidence" value="ECO:0007669"/>
    <property type="project" value="TreeGrafter"/>
</dbReference>
<feature type="domain" description="Transposase (putative) YhgA-like" evidence="1">
    <location>
        <begin position="9"/>
        <end position="205"/>
    </location>
</feature>
<dbReference type="AlphaFoldDB" id="D6SR58"/>
<proteinExistence type="predicted"/>
<name>D6SR58_9BACT</name>
<dbReference type="PANTHER" id="PTHR34611:SF2">
    <property type="entry name" value="INACTIVE RECOMBINATION-PROMOTING NUCLEASE-LIKE PROTEIN RPNE-RELATED"/>
    <property type="match status" value="1"/>
</dbReference>
<evidence type="ECO:0000313" key="3">
    <source>
        <dbReference type="Proteomes" id="UP000005496"/>
    </source>
</evidence>
<dbReference type="GO" id="GO:1990238">
    <property type="term" value="F:double-stranded DNA endonuclease activity"/>
    <property type="evidence" value="ECO:0007669"/>
    <property type="project" value="TreeGrafter"/>
</dbReference>
<dbReference type="InterPro" id="IPR006842">
    <property type="entry name" value="Transposase_31"/>
</dbReference>
<evidence type="ECO:0000313" key="2">
    <source>
        <dbReference type="EMBL" id="EFI33174.1"/>
    </source>
</evidence>
<protein>
    <submittedName>
        <fullName evidence="2">Transposase YhgA family protein</fullName>
    </submittedName>
</protein>
<keyword evidence="3" id="KW-1185">Reference proteome</keyword>
<dbReference type="Proteomes" id="UP000005496">
    <property type="component" value="Unassembled WGS sequence"/>
</dbReference>